<comment type="caution">
    <text evidence="9">The sequence shown here is derived from an EMBL/GenBank/DDBJ whole genome shotgun (WGS) entry which is preliminary data.</text>
</comment>
<keyword evidence="2" id="KW-0479">Metal-binding</keyword>
<dbReference type="Gene3D" id="4.10.240.10">
    <property type="entry name" value="Zn(2)-C6 fungal-type DNA-binding domain"/>
    <property type="match status" value="1"/>
</dbReference>
<dbReference type="GO" id="GO:0005634">
    <property type="term" value="C:nucleus"/>
    <property type="evidence" value="ECO:0007669"/>
    <property type="project" value="UniProtKB-SubCell"/>
</dbReference>
<dbReference type="PANTHER" id="PTHR31313:SF86">
    <property type="entry name" value="ZN(2)-C6 FUNGAL-TYPE DOMAIN-CONTAINING PROTEIN"/>
    <property type="match status" value="1"/>
</dbReference>
<keyword evidence="10" id="KW-1185">Reference proteome</keyword>
<comment type="subcellular location">
    <subcellularLocation>
        <location evidence="1">Nucleus</location>
    </subcellularLocation>
</comment>
<evidence type="ECO:0000256" key="3">
    <source>
        <dbReference type="ARBA" id="ARBA00022833"/>
    </source>
</evidence>
<dbReference type="CDD" id="cd00067">
    <property type="entry name" value="GAL4"/>
    <property type="match status" value="1"/>
</dbReference>
<dbReference type="GO" id="GO:0006351">
    <property type="term" value="P:DNA-templated transcription"/>
    <property type="evidence" value="ECO:0007669"/>
    <property type="project" value="InterPro"/>
</dbReference>
<feature type="domain" description="Zn(2)-C6 fungal-type" evidence="8">
    <location>
        <begin position="17"/>
        <end position="47"/>
    </location>
</feature>
<evidence type="ECO:0000256" key="4">
    <source>
        <dbReference type="ARBA" id="ARBA00023015"/>
    </source>
</evidence>
<dbReference type="AlphaFoldDB" id="A0A9W4U630"/>
<dbReference type="GO" id="GO:0008270">
    <property type="term" value="F:zinc ion binding"/>
    <property type="evidence" value="ECO:0007669"/>
    <property type="project" value="InterPro"/>
</dbReference>
<evidence type="ECO:0000256" key="7">
    <source>
        <dbReference type="ARBA" id="ARBA00023242"/>
    </source>
</evidence>
<proteinExistence type="predicted"/>
<dbReference type="GO" id="GO:0003677">
    <property type="term" value="F:DNA binding"/>
    <property type="evidence" value="ECO:0007669"/>
    <property type="project" value="UniProtKB-KW"/>
</dbReference>
<dbReference type="Pfam" id="PF04082">
    <property type="entry name" value="Fungal_trans"/>
    <property type="match status" value="1"/>
</dbReference>
<dbReference type="InterPro" id="IPR001138">
    <property type="entry name" value="Zn2Cys6_DnaBD"/>
</dbReference>
<evidence type="ECO:0000256" key="1">
    <source>
        <dbReference type="ARBA" id="ARBA00004123"/>
    </source>
</evidence>
<protein>
    <recommendedName>
        <fullName evidence="8">Zn(2)-C6 fungal-type domain-containing protein</fullName>
    </recommendedName>
</protein>
<organism evidence="9 10">
    <name type="scientific">Periconia digitata</name>
    <dbReference type="NCBI Taxonomy" id="1303443"/>
    <lineage>
        <taxon>Eukaryota</taxon>
        <taxon>Fungi</taxon>
        <taxon>Dikarya</taxon>
        <taxon>Ascomycota</taxon>
        <taxon>Pezizomycotina</taxon>
        <taxon>Dothideomycetes</taxon>
        <taxon>Pleosporomycetidae</taxon>
        <taxon>Pleosporales</taxon>
        <taxon>Massarineae</taxon>
        <taxon>Periconiaceae</taxon>
        <taxon>Periconia</taxon>
    </lineage>
</organism>
<dbReference type="Proteomes" id="UP001152607">
    <property type="component" value="Unassembled WGS sequence"/>
</dbReference>
<sequence length="714" mass="79658">MVSGVSTRSRKQRVAAACDFCRRRKLGCDNKKPKCTKCIVHSRECTYAERFSERPSNSRIAHLLEENKNLRAAIDTQKARSIDTTTTVRTDTLNDAPSRAATAARSTTAIDAIGANFHGPSSVLHDQTAAAWSSSVNPTKVRNTNVRSALFAEAARQRQLERINLKARKLQFENISSERGYELLQVFWNRQHHLGTVVYRPAFMRDMANSGPYFSPVLLFAIMFAGMKYPSSQFSDHATPDSISGMTFRRKAEDMLHHANSDTRLLNKSSITTIQALLLIADTLFSWCDERSLSSHYLGIAISMIIDLGVHTERSVFYRKGSAEDQEIGRRVFWSAYIADKVQSIYQGRPPRLRDVDCIVSTDFLDDYEELEPFHSLTYSIVPMQLSTPTRSRSTFEQLCKLCIVAESIITTLYAEKSFQTDPSILLQRSLALQTNLEEWRIALPPHLNLQGEGPESFDILPHTLSLMSMYHALVILLFRPFVSDGHLHALDSTKASSAFTACANAAIEIDSILKLYKTHFCLKTCPYFISYATYASGTIHARIAAQETAAQEPGGSQFQKMLWSCFETLSNHQEICHAPRQSMKILLALANRLGVDAGSFTAIPSRTDGCLDGQMPMSSSSALDPPSNITSPTYANETIDFDESLNALDMDAIIMSFSQPPRHFGIEHGGTIPACNPPSGAENDGRNSLEYSEIVTDQDNWFLDPLFGLELQH</sequence>
<dbReference type="InterPro" id="IPR051615">
    <property type="entry name" value="Transcr_Regulatory_Elem"/>
</dbReference>
<keyword evidence="4" id="KW-0805">Transcription regulation</keyword>
<accession>A0A9W4U630</accession>
<dbReference type="PROSITE" id="PS50048">
    <property type="entry name" value="ZN2_CY6_FUNGAL_2"/>
    <property type="match status" value="1"/>
</dbReference>
<evidence type="ECO:0000259" key="8">
    <source>
        <dbReference type="PROSITE" id="PS50048"/>
    </source>
</evidence>
<evidence type="ECO:0000313" key="10">
    <source>
        <dbReference type="Proteomes" id="UP001152607"/>
    </source>
</evidence>
<dbReference type="InterPro" id="IPR007219">
    <property type="entry name" value="XnlR_reg_dom"/>
</dbReference>
<evidence type="ECO:0000256" key="5">
    <source>
        <dbReference type="ARBA" id="ARBA00023125"/>
    </source>
</evidence>
<dbReference type="GO" id="GO:0000981">
    <property type="term" value="F:DNA-binding transcription factor activity, RNA polymerase II-specific"/>
    <property type="evidence" value="ECO:0007669"/>
    <property type="project" value="InterPro"/>
</dbReference>
<dbReference type="SMART" id="SM00906">
    <property type="entry name" value="Fungal_trans"/>
    <property type="match status" value="1"/>
</dbReference>
<evidence type="ECO:0000256" key="6">
    <source>
        <dbReference type="ARBA" id="ARBA00023163"/>
    </source>
</evidence>
<dbReference type="SUPFAM" id="SSF57701">
    <property type="entry name" value="Zn2/Cys6 DNA-binding domain"/>
    <property type="match status" value="1"/>
</dbReference>
<dbReference type="EMBL" id="CAOQHR010000001">
    <property type="protein sequence ID" value="CAI6261787.1"/>
    <property type="molecule type" value="Genomic_DNA"/>
</dbReference>
<evidence type="ECO:0000313" key="9">
    <source>
        <dbReference type="EMBL" id="CAI6261787.1"/>
    </source>
</evidence>
<reference evidence="9" key="1">
    <citation type="submission" date="2023-01" db="EMBL/GenBank/DDBJ databases">
        <authorList>
            <person name="Van Ghelder C."/>
            <person name="Rancurel C."/>
        </authorList>
    </citation>
    <scope>NUCLEOTIDE SEQUENCE</scope>
    <source>
        <strain evidence="9">CNCM I-4278</strain>
    </source>
</reference>
<keyword evidence="6" id="KW-0804">Transcription</keyword>
<keyword evidence="7" id="KW-0539">Nucleus</keyword>
<dbReference type="OrthoDB" id="4161332at2759"/>
<dbReference type="PANTHER" id="PTHR31313">
    <property type="entry name" value="TY1 ENHANCER ACTIVATOR"/>
    <property type="match status" value="1"/>
</dbReference>
<dbReference type="SMART" id="SM00066">
    <property type="entry name" value="GAL4"/>
    <property type="match status" value="1"/>
</dbReference>
<evidence type="ECO:0000256" key="2">
    <source>
        <dbReference type="ARBA" id="ARBA00022723"/>
    </source>
</evidence>
<name>A0A9W4U630_9PLEO</name>
<dbReference type="Pfam" id="PF00172">
    <property type="entry name" value="Zn_clus"/>
    <property type="match status" value="1"/>
</dbReference>
<dbReference type="CDD" id="cd12148">
    <property type="entry name" value="fungal_TF_MHR"/>
    <property type="match status" value="1"/>
</dbReference>
<gene>
    <name evidence="9" type="ORF">PDIGIT_LOCUS1378</name>
</gene>
<dbReference type="PROSITE" id="PS00463">
    <property type="entry name" value="ZN2_CY6_FUNGAL_1"/>
    <property type="match status" value="1"/>
</dbReference>
<keyword evidence="5" id="KW-0238">DNA-binding</keyword>
<dbReference type="InterPro" id="IPR036864">
    <property type="entry name" value="Zn2-C6_fun-type_DNA-bd_sf"/>
</dbReference>
<keyword evidence="3" id="KW-0862">Zinc</keyword>